<feature type="domain" description="PTS EIIB type-4" evidence="8">
    <location>
        <begin position="1"/>
        <end position="164"/>
    </location>
</feature>
<evidence type="ECO:0000256" key="1">
    <source>
        <dbReference type="ARBA" id="ARBA00004496"/>
    </source>
</evidence>
<comment type="subcellular location">
    <subcellularLocation>
        <location evidence="1">Cytoplasm</location>
    </subcellularLocation>
</comment>
<sequence>MGKVALARIDERLVHGQVMTNLSQNASANSIFIVDDEVAKDSFMKDIFINSGSRTGLTTKVYTVDVCTKYWNQRKFDNFSCILLTKTVDTMYRLAKNGIPITTLNLGGIAKKDNTTFVTNAVAINKDMADQLEEIQKMNDADVYFQTVPSSKKVSLAEGLKVFN</sequence>
<dbReference type="GO" id="GO:0008982">
    <property type="term" value="F:protein-N(PI)-phosphohistidine-sugar phosphotransferase activity"/>
    <property type="evidence" value="ECO:0007669"/>
    <property type="project" value="InterPro"/>
</dbReference>
<evidence type="ECO:0000256" key="4">
    <source>
        <dbReference type="ARBA" id="ARBA00022597"/>
    </source>
</evidence>
<dbReference type="GO" id="GO:0016301">
    <property type="term" value="F:kinase activity"/>
    <property type="evidence" value="ECO:0007669"/>
    <property type="project" value="UniProtKB-KW"/>
</dbReference>
<keyword evidence="7" id="KW-0418">Kinase</keyword>
<dbReference type="RefSeq" id="WP_125073200.1">
    <property type="nucleotide sequence ID" value="NZ_QWZQ01000052.1"/>
</dbReference>
<keyword evidence="4" id="KW-0762">Sugar transport</keyword>
<dbReference type="InterPro" id="IPR036667">
    <property type="entry name" value="PTS_IIB_sorbose-sp_sf"/>
</dbReference>
<dbReference type="Proteomes" id="UP000283633">
    <property type="component" value="Unassembled WGS sequence"/>
</dbReference>
<evidence type="ECO:0000256" key="6">
    <source>
        <dbReference type="ARBA" id="ARBA00022683"/>
    </source>
</evidence>
<keyword evidence="3" id="KW-0963">Cytoplasm</keyword>
<evidence type="ECO:0000313" key="10">
    <source>
        <dbReference type="Proteomes" id="UP000283633"/>
    </source>
</evidence>
<dbReference type="GO" id="GO:0009401">
    <property type="term" value="P:phosphoenolpyruvate-dependent sugar phosphotransferase system"/>
    <property type="evidence" value="ECO:0007669"/>
    <property type="project" value="UniProtKB-KW"/>
</dbReference>
<accession>A0A3R8J5I5</accession>
<dbReference type="AlphaFoldDB" id="A0A3R8J5I5"/>
<gene>
    <name evidence="9" type="ORF">D1831_12390</name>
</gene>
<protein>
    <submittedName>
        <fullName evidence="9">PTS mannose/fructose/sorbose transporter subunit IIB</fullName>
    </submittedName>
</protein>
<evidence type="ECO:0000256" key="3">
    <source>
        <dbReference type="ARBA" id="ARBA00022490"/>
    </source>
</evidence>
<evidence type="ECO:0000256" key="7">
    <source>
        <dbReference type="ARBA" id="ARBA00022777"/>
    </source>
</evidence>
<dbReference type="PROSITE" id="PS51101">
    <property type="entry name" value="PTS_EIIB_TYPE_4"/>
    <property type="match status" value="1"/>
</dbReference>
<dbReference type="OrthoDB" id="9788818at2"/>
<organism evidence="9 10">
    <name type="scientific">Lactiplantibacillus garii</name>
    <dbReference type="NCBI Taxonomy" id="2306423"/>
    <lineage>
        <taxon>Bacteria</taxon>
        <taxon>Bacillati</taxon>
        <taxon>Bacillota</taxon>
        <taxon>Bacilli</taxon>
        <taxon>Lactobacillales</taxon>
        <taxon>Lactobacillaceae</taxon>
        <taxon>Lactiplantibacillus</taxon>
    </lineage>
</organism>
<dbReference type="Pfam" id="PF03830">
    <property type="entry name" value="PTSIIB_sorb"/>
    <property type="match status" value="1"/>
</dbReference>
<evidence type="ECO:0000259" key="8">
    <source>
        <dbReference type="PROSITE" id="PS51101"/>
    </source>
</evidence>
<proteinExistence type="predicted"/>
<comment type="caution">
    <text evidence="9">The sequence shown here is derived from an EMBL/GenBank/DDBJ whole genome shotgun (WGS) entry which is preliminary data.</text>
</comment>
<name>A0A3R8J5I5_9LACO</name>
<reference evidence="9 10" key="1">
    <citation type="submission" date="2018-08" db="EMBL/GenBank/DDBJ databases">
        <title>Genome Lactobacillus garii FI11369.</title>
        <authorList>
            <person name="Diaz M."/>
            <person name="Narbad A."/>
        </authorList>
    </citation>
    <scope>NUCLEOTIDE SEQUENCE [LARGE SCALE GENOMIC DNA]</scope>
    <source>
        <strain evidence="9 10">FI11369</strain>
    </source>
</reference>
<evidence type="ECO:0000256" key="2">
    <source>
        <dbReference type="ARBA" id="ARBA00022448"/>
    </source>
</evidence>
<keyword evidence="6" id="KW-0598">Phosphotransferase system</keyword>
<dbReference type="Gene3D" id="3.40.35.10">
    <property type="entry name" value="Phosphotransferase system, sorbose subfamily IIB component"/>
    <property type="match status" value="1"/>
</dbReference>
<evidence type="ECO:0000256" key="5">
    <source>
        <dbReference type="ARBA" id="ARBA00022679"/>
    </source>
</evidence>
<dbReference type="EMBL" id="QWZQ01000052">
    <property type="protein sequence ID" value="RRK09510.1"/>
    <property type="molecule type" value="Genomic_DNA"/>
</dbReference>
<keyword evidence="2" id="KW-0813">Transport</keyword>
<keyword evidence="10" id="KW-1185">Reference proteome</keyword>
<dbReference type="GO" id="GO:0005737">
    <property type="term" value="C:cytoplasm"/>
    <property type="evidence" value="ECO:0007669"/>
    <property type="project" value="UniProtKB-SubCell"/>
</dbReference>
<evidence type="ECO:0000313" key="9">
    <source>
        <dbReference type="EMBL" id="RRK09510.1"/>
    </source>
</evidence>
<dbReference type="SUPFAM" id="SSF52728">
    <property type="entry name" value="PTS IIb component"/>
    <property type="match status" value="1"/>
</dbReference>
<keyword evidence="5" id="KW-0808">Transferase</keyword>
<dbReference type="InterPro" id="IPR004720">
    <property type="entry name" value="PTS_IIB_sorbose-sp"/>
</dbReference>